<dbReference type="InterPro" id="IPR021734">
    <property type="entry name" value="DUF3303"/>
</dbReference>
<organism evidence="1 2">
    <name type="scientific">Bradyrhizobium campsiandrae</name>
    <dbReference type="NCBI Taxonomy" id="1729892"/>
    <lineage>
        <taxon>Bacteria</taxon>
        <taxon>Pseudomonadati</taxon>
        <taxon>Pseudomonadota</taxon>
        <taxon>Alphaproteobacteria</taxon>
        <taxon>Hyphomicrobiales</taxon>
        <taxon>Nitrobacteraceae</taxon>
        <taxon>Bradyrhizobium</taxon>
    </lineage>
</organism>
<gene>
    <name evidence="1" type="ORF">HA482_00405</name>
</gene>
<sequence>MKYMIEYTIRHGLGHEQNFGTAEGLLTAFGKWKPEDGLTVHAFLSNLVGDKGYVFVETNDPKVVVSFVSKFTFWNDVDVHPVVDVGDVIPVTSASLAWARSASKA</sequence>
<accession>A0ABR7TXM6</accession>
<reference evidence="1 2" key="1">
    <citation type="journal article" date="2020" name="Arch. Microbiol.">
        <title>Bradyrhizobium campsiandrae sp. nov., a nitrogen-fixing bacterial strain isolated from a native leguminous tree from the Amazon adapted to flooded conditions.</title>
        <authorList>
            <person name="Cabral Michel D."/>
            <person name="Martins da Costa E."/>
            <person name="Azarias Guimaraes A."/>
            <person name="Soares de Carvalho T."/>
            <person name="Santos de Castro Caputo P."/>
            <person name="Willems A."/>
            <person name="de Souza Moreira F.M."/>
        </authorList>
    </citation>
    <scope>NUCLEOTIDE SEQUENCE [LARGE SCALE GENOMIC DNA]</scope>
    <source>
        <strain evidence="2">INPA 384B</strain>
    </source>
</reference>
<dbReference type="EMBL" id="JAATTO010000001">
    <property type="protein sequence ID" value="MBC9976670.1"/>
    <property type="molecule type" value="Genomic_DNA"/>
</dbReference>
<protein>
    <submittedName>
        <fullName evidence="1">DUF3303 family protein</fullName>
    </submittedName>
</protein>
<evidence type="ECO:0000313" key="2">
    <source>
        <dbReference type="Proteomes" id="UP000639516"/>
    </source>
</evidence>
<evidence type="ECO:0000313" key="1">
    <source>
        <dbReference type="EMBL" id="MBC9976670.1"/>
    </source>
</evidence>
<keyword evidence="2" id="KW-1185">Reference proteome</keyword>
<dbReference type="Proteomes" id="UP000639516">
    <property type="component" value="Unassembled WGS sequence"/>
</dbReference>
<dbReference type="Pfam" id="PF11746">
    <property type="entry name" value="DUF3303"/>
    <property type="match status" value="1"/>
</dbReference>
<proteinExistence type="predicted"/>
<dbReference type="RefSeq" id="WP_188098289.1">
    <property type="nucleotide sequence ID" value="NZ_JAANIH010000008.1"/>
</dbReference>
<name>A0ABR7TXM6_9BRAD</name>
<comment type="caution">
    <text evidence="1">The sequence shown here is derived from an EMBL/GenBank/DDBJ whole genome shotgun (WGS) entry which is preliminary data.</text>
</comment>